<gene>
    <name evidence="2" type="ordered locus">KNP414_01257</name>
</gene>
<evidence type="ECO:0000313" key="2">
    <source>
        <dbReference type="EMBL" id="AEI39822.1"/>
    </source>
</evidence>
<name>F8FHC0_PAEMK</name>
<sequence length="111" mass="12360">MFSKKFDEAFFYDGDDLGVSLRGRETGFRLWAPTAWDAQVVLYPGGEGAADRYLPMKRGLRELTVPENLDGWCYTYRIRIGSQWDEAPDSYAKAVGINGERSVTGGNGRAA</sequence>
<feature type="domain" description="Glycoside hydrolase family 13 N-terminal" evidence="1">
    <location>
        <begin position="17"/>
        <end position="92"/>
    </location>
</feature>
<dbReference type="Proteomes" id="UP000006620">
    <property type="component" value="Chromosome"/>
</dbReference>
<reference evidence="2 3" key="2">
    <citation type="journal article" date="2013" name="Genome Announc.">
        <title>Genome Sequence of Growth-Improving Paenibacillus mucilaginosus Strain KNP414.</title>
        <authorList>
            <person name="Lu J.J."/>
            <person name="Wang J.F."/>
            <person name="Hu X.F."/>
        </authorList>
    </citation>
    <scope>NUCLEOTIDE SEQUENCE [LARGE SCALE GENOMIC DNA]</scope>
    <source>
        <strain evidence="2 3">KNP414</strain>
    </source>
</reference>
<protein>
    <submittedName>
        <fullName evidence="2">Pullulanase, type I</fullName>
    </submittedName>
</protein>
<evidence type="ECO:0000259" key="1">
    <source>
        <dbReference type="Pfam" id="PF02922"/>
    </source>
</evidence>
<dbReference type="InterPro" id="IPR004193">
    <property type="entry name" value="Glyco_hydro_13_N"/>
</dbReference>
<dbReference type="EMBL" id="CP002869">
    <property type="protein sequence ID" value="AEI39822.1"/>
    <property type="molecule type" value="Genomic_DNA"/>
</dbReference>
<dbReference type="Gene3D" id="2.60.40.10">
    <property type="entry name" value="Immunoglobulins"/>
    <property type="match status" value="1"/>
</dbReference>
<proteinExistence type="predicted"/>
<dbReference type="SUPFAM" id="SSF81296">
    <property type="entry name" value="E set domains"/>
    <property type="match status" value="1"/>
</dbReference>
<evidence type="ECO:0000313" key="3">
    <source>
        <dbReference type="Proteomes" id="UP000006620"/>
    </source>
</evidence>
<reference evidence="3" key="1">
    <citation type="submission" date="2011-06" db="EMBL/GenBank/DDBJ databases">
        <title>Complete genome sequence of Paenibacillus mucilaginosus KNP414.</title>
        <authorList>
            <person name="Wang J."/>
            <person name="Hu S."/>
            <person name="Hu X."/>
            <person name="Zhang B."/>
            <person name="Dong D."/>
            <person name="Zhang S."/>
            <person name="Zhao K."/>
            <person name="Wu D."/>
        </authorList>
    </citation>
    <scope>NUCLEOTIDE SEQUENCE [LARGE SCALE GENOMIC DNA]</scope>
    <source>
        <strain evidence="3">KNP414</strain>
    </source>
</reference>
<organism evidence="2 3">
    <name type="scientific">Paenibacillus mucilaginosus (strain KNP414)</name>
    <dbReference type="NCBI Taxonomy" id="1036673"/>
    <lineage>
        <taxon>Bacteria</taxon>
        <taxon>Bacillati</taxon>
        <taxon>Bacillota</taxon>
        <taxon>Bacilli</taxon>
        <taxon>Bacillales</taxon>
        <taxon>Paenibacillaceae</taxon>
        <taxon>Paenibacillus</taxon>
    </lineage>
</organism>
<dbReference type="PATRIC" id="fig|1036673.3.peg.1091"/>
<dbReference type="HOGENOM" id="CLU_2155850_0_0_9"/>
<dbReference type="CDD" id="cd02860">
    <property type="entry name" value="E_set_Pullulanase"/>
    <property type="match status" value="1"/>
</dbReference>
<dbReference type="GO" id="GO:0004553">
    <property type="term" value="F:hydrolase activity, hydrolyzing O-glycosyl compounds"/>
    <property type="evidence" value="ECO:0007669"/>
    <property type="project" value="InterPro"/>
</dbReference>
<dbReference type="KEGG" id="pms:KNP414_01257"/>
<dbReference type="AlphaFoldDB" id="F8FHC0"/>
<dbReference type="InterPro" id="IPR014756">
    <property type="entry name" value="Ig_E-set"/>
</dbReference>
<dbReference type="Pfam" id="PF02922">
    <property type="entry name" value="CBM_48"/>
    <property type="match status" value="1"/>
</dbReference>
<accession>F8FHC0</accession>
<dbReference type="InterPro" id="IPR013783">
    <property type="entry name" value="Ig-like_fold"/>
</dbReference>
<dbReference type="GO" id="GO:0005975">
    <property type="term" value="P:carbohydrate metabolic process"/>
    <property type="evidence" value="ECO:0007669"/>
    <property type="project" value="InterPro"/>
</dbReference>